<evidence type="ECO:0000313" key="1">
    <source>
        <dbReference type="EnsemblPlants" id="ONIVA12G07100.1"/>
    </source>
</evidence>
<accession>A0A0E0J8I7</accession>
<protein>
    <submittedName>
        <fullName evidence="1">Uncharacterized protein</fullName>
    </submittedName>
</protein>
<organism evidence="1">
    <name type="scientific">Oryza nivara</name>
    <name type="common">Indian wild rice</name>
    <name type="synonym">Oryza sativa f. spontanea</name>
    <dbReference type="NCBI Taxonomy" id="4536"/>
    <lineage>
        <taxon>Eukaryota</taxon>
        <taxon>Viridiplantae</taxon>
        <taxon>Streptophyta</taxon>
        <taxon>Embryophyta</taxon>
        <taxon>Tracheophyta</taxon>
        <taxon>Spermatophyta</taxon>
        <taxon>Magnoliopsida</taxon>
        <taxon>Liliopsida</taxon>
        <taxon>Poales</taxon>
        <taxon>Poaceae</taxon>
        <taxon>BOP clade</taxon>
        <taxon>Oryzoideae</taxon>
        <taxon>Oryzeae</taxon>
        <taxon>Oryzinae</taxon>
        <taxon>Oryza</taxon>
    </lineage>
</organism>
<name>A0A0E0J8I7_ORYNI</name>
<dbReference type="EnsemblPlants" id="ONIVA12G07100.1">
    <property type="protein sequence ID" value="ONIVA12G07100.1"/>
    <property type="gene ID" value="ONIVA12G07100"/>
</dbReference>
<reference evidence="1" key="2">
    <citation type="submission" date="2018-04" db="EMBL/GenBank/DDBJ databases">
        <title>OnivRS2 (Oryza nivara Reference Sequence Version 2).</title>
        <authorList>
            <person name="Zhang J."/>
            <person name="Kudrna D."/>
            <person name="Lee S."/>
            <person name="Talag J."/>
            <person name="Rajasekar S."/>
            <person name="Welchert J."/>
            <person name="Hsing Y.-I."/>
            <person name="Wing R.A."/>
        </authorList>
    </citation>
    <scope>NUCLEOTIDE SEQUENCE [LARGE SCALE GENOMIC DNA]</scope>
    <source>
        <strain evidence="1">SL10</strain>
    </source>
</reference>
<keyword evidence="2" id="KW-1185">Reference proteome</keyword>
<reference evidence="1" key="1">
    <citation type="submission" date="2015-04" db="UniProtKB">
        <authorList>
            <consortium name="EnsemblPlants"/>
        </authorList>
    </citation>
    <scope>IDENTIFICATION</scope>
    <source>
        <strain evidence="1">SL10</strain>
    </source>
</reference>
<dbReference type="Gramene" id="ONIVA12G07100.1">
    <property type="protein sequence ID" value="ONIVA12G07100.1"/>
    <property type="gene ID" value="ONIVA12G07100"/>
</dbReference>
<sequence length="79" mass="8316">MGGSAAAIAIKVRRGSGGAGRAALVTATTTTSGGGLRRRRHRQWELGWREFGGGVVLVATMAWWCLSCGEVEVIIRCGQ</sequence>
<dbReference type="HOGENOM" id="CLU_2610142_0_0_1"/>
<dbReference type="AlphaFoldDB" id="A0A0E0J8I7"/>
<proteinExistence type="predicted"/>
<evidence type="ECO:0000313" key="2">
    <source>
        <dbReference type="Proteomes" id="UP000006591"/>
    </source>
</evidence>
<dbReference type="Proteomes" id="UP000006591">
    <property type="component" value="Chromosome 12"/>
</dbReference>